<keyword evidence="6" id="KW-1185">Reference proteome</keyword>
<name>A0AAU0MHC8_9MICO</name>
<evidence type="ECO:0000256" key="4">
    <source>
        <dbReference type="ARBA" id="ARBA00023134"/>
    </source>
</evidence>
<dbReference type="EMBL" id="CP137080">
    <property type="protein sequence ID" value="WOQ69893.1"/>
    <property type="molecule type" value="Genomic_DNA"/>
</dbReference>
<protein>
    <submittedName>
        <fullName evidence="5">2-phospho-L-lactate guanylyltransferase</fullName>
        <ecNumber evidence="5">2.7.7.68</ecNumber>
    </submittedName>
</protein>
<dbReference type="InterPro" id="IPR002835">
    <property type="entry name" value="CofC"/>
</dbReference>
<dbReference type="Pfam" id="PF01983">
    <property type="entry name" value="CofC"/>
    <property type="match status" value="1"/>
</dbReference>
<dbReference type="Proteomes" id="UP001329313">
    <property type="component" value="Chromosome"/>
</dbReference>
<dbReference type="NCBIfam" id="TIGR03552">
    <property type="entry name" value="F420_cofC"/>
    <property type="match status" value="1"/>
</dbReference>
<evidence type="ECO:0000256" key="2">
    <source>
        <dbReference type="ARBA" id="ARBA00022695"/>
    </source>
</evidence>
<dbReference type="KEGG" id="mliy:RYJ27_01225"/>
<keyword evidence="4" id="KW-0342">GTP-binding</keyword>
<accession>A0AAU0MHC8</accession>
<proteinExistence type="predicted"/>
<reference evidence="5 6" key="1">
    <citation type="submission" date="2023-10" db="EMBL/GenBank/DDBJ databases">
        <title>Y20.</title>
        <authorList>
            <person name="Zhang G."/>
            <person name="Ding Y."/>
        </authorList>
    </citation>
    <scope>NUCLEOTIDE SEQUENCE [LARGE SCALE GENOMIC DNA]</scope>
    <source>
        <strain evidence="5 6">Y20</strain>
    </source>
</reference>
<dbReference type="InterPro" id="IPR029044">
    <property type="entry name" value="Nucleotide-diphossugar_trans"/>
</dbReference>
<dbReference type="RefSeq" id="WP_330170987.1">
    <property type="nucleotide sequence ID" value="NZ_CP137080.1"/>
</dbReference>
<evidence type="ECO:0000313" key="5">
    <source>
        <dbReference type="EMBL" id="WOQ69893.1"/>
    </source>
</evidence>
<evidence type="ECO:0000256" key="3">
    <source>
        <dbReference type="ARBA" id="ARBA00022741"/>
    </source>
</evidence>
<dbReference type="GO" id="GO:0043814">
    <property type="term" value="F:phospholactate guanylyltransferase activity"/>
    <property type="evidence" value="ECO:0007669"/>
    <property type="project" value="UniProtKB-EC"/>
</dbReference>
<dbReference type="SUPFAM" id="SSF53448">
    <property type="entry name" value="Nucleotide-diphospho-sugar transferases"/>
    <property type="match status" value="1"/>
</dbReference>
<dbReference type="GO" id="GO:0005525">
    <property type="term" value="F:GTP binding"/>
    <property type="evidence" value="ECO:0007669"/>
    <property type="project" value="UniProtKB-KW"/>
</dbReference>
<dbReference type="PANTHER" id="PTHR40392">
    <property type="entry name" value="2-PHOSPHO-L-LACTATE GUANYLYLTRANSFERASE"/>
    <property type="match status" value="1"/>
</dbReference>
<keyword evidence="1 5" id="KW-0808">Transferase</keyword>
<evidence type="ECO:0000313" key="6">
    <source>
        <dbReference type="Proteomes" id="UP001329313"/>
    </source>
</evidence>
<dbReference type="AlphaFoldDB" id="A0AAU0MHC8"/>
<sequence length="228" mass="23442">MTHADGRMTRAWWGVIVPVKPARSGKSRLRVADVDRERLARAIALDTIAAARSCRAVGEVVVVTDDEEISRALAAARGIRLIAEGDRPRGIDAAVALGAGALGRDMPRAALLGDLPALAPADLEVALALAATRERGVVADAEGFGSTLVTAAAGHALRTAFGEDSLRRHIALGCARLELPTASTLRRDVDTADQLTTAAALGLGPRTSAVVGSALAAASATPPAPRRD</sequence>
<keyword evidence="3" id="KW-0547">Nucleotide-binding</keyword>
<gene>
    <name evidence="5" type="primary">cofC</name>
    <name evidence="5" type="ORF">RYJ27_01225</name>
</gene>
<organism evidence="5 6">
    <name type="scientific">Microbacterium limosum</name>
    <dbReference type="NCBI Taxonomy" id="3079935"/>
    <lineage>
        <taxon>Bacteria</taxon>
        <taxon>Bacillati</taxon>
        <taxon>Actinomycetota</taxon>
        <taxon>Actinomycetes</taxon>
        <taxon>Micrococcales</taxon>
        <taxon>Microbacteriaceae</taxon>
        <taxon>Microbacterium</taxon>
    </lineage>
</organism>
<dbReference type="Gene3D" id="3.90.550.10">
    <property type="entry name" value="Spore Coat Polysaccharide Biosynthesis Protein SpsA, Chain A"/>
    <property type="match status" value="1"/>
</dbReference>
<evidence type="ECO:0000256" key="1">
    <source>
        <dbReference type="ARBA" id="ARBA00022679"/>
    </source>
</evidence>
<dbReference type="PANTHER" id="PTHR40392:SF1">
    <property type="entry name" value="2-PHOSPHO-L-LACTATE GUANYLYLTRANSFERASE"/>
    <property type="match status" value="1"/>
</dbReference>
<keyword evidence="2 5" id="KW-0548">Nucleotidyltransferase</keyword>
<dbReference type="EC" id="2.7.7.68" evidence="5"/>